<dbReference type="Proteomes" id="UP000507470">
    <property type="component" value="Unassembled WGS sequence"/>
</dbReference>
<evidence type="ECO:0000256" key="1">
    <source>
        <dbReference type="SAM" id="Coils"/>
    </source>
</evidence>
<sequence>MESCFSNAILNLENSCMENTDKIITALNSKIDTLKTTTNITKSQSNGYISILENKLHHLKDELSHDKSLLNETREQLRNTVTNANYAAETYENRLRDNNDEIQYLNLSVKELSCKLNISRDEIIKLKMQLATMTDSGPQFKANIPTSPSNNNPTVLLVGTSNTEGINVPKLTK</sequence>
<organism evidence="2 3">
    <name type="scientific">Mytilus coruscus</name>
    <name type="common">Sea mussel</name>
    <dbReference type="NCBI Taxonomy" id="42192"/>
    <lineage>
        <taxon>Eukaryota</taxon>
        <taxon>Metazoa</taxon>
        <taxon>Spiralia</taxon>
        <taxon>Lophotrochozoa</taxon>
        <taxon>Mollusca</taxon>
        <taxon>Bivalvia</taxon>
        <taxon>Autobranchia</taxon>
        <taxon>Pteriomorphia</taxon>
        <taxon>Mytilida</taxon>
        <taxon>Mytiloidea</taxon>
        <taxon>Mytilidae</taxon>
        <taxon>Mytilinae</taxon>
        <taxon>Mytilus</taxon>
    </lineage>
</organism>
<evidence type="ECO:0000313" key="2">
    <source>
        <dbReference type="EMBL" id="CAC5385806.1"/>
    </source>
</evidence>
<keyword evidence="1" id="KW-0175">Coiled coil</keyword>
<feature type="coiled-coil region" evidence="1">
    <location>
        <begin position="60"/>
        <end position="94"/>
    </location>
</feature>
<keyword evidence="3" id="KW-1185">Reference proteome</keyword>
<reference evidence="2 3" key="1">
    <citation type="submission" date="2020-06" db="EMBL/GenBank/DDBJ databases">
        <authorList>
            <person name="Li R."/>
            <person name="Bekaert M."/>
        </authorList>
    </citation>
    <scope>NUCLEOTIDE SEQUENCE [LARGE SCALE GENOMIC DNA]</scope>
    <source>
        <strain evidence="3">wild</strain>
    </source>
</reference>
<name>A0A6J8BQD0_MYTCO</name>
<dbReference type="Gene3D" id="1.20.5.1700">
    <property type="match status" value="1"/>
</dbReference>
<dbReference type="AlphaFoldDB" id="A0A6J8BQD0"/>
<dbReference type="EMBL" id="CACVKT020003764">
    <property type="protein sequence ID" value="CAC5385806.1"/>
    <property type="molecule type" value="Genomic_DNA"/>
</dbReference>
<proteinExistence type="predicted"/>
<accession>A0A6J8BQD0</accession>
<protein>
    <submittedName>
        <fullName evidence="2">Uncharacterized protein</fullName>
    </submittedName>
</protein>
<gene>
    <name evidence="2" type="ORF">MCOR_21308</name>
</gene>
<evidence type="ECO:0000313" key="3">
    <source>
        <dbReference type="Proteomes" id="UP000507470"/>
    </source>
</evidence>